<dbReference type="SUPFAM" id="SSF143414">
    <property type="entry name" value="CcmK-like"/>
    <property type="match status" value="1"/>
</dbReference>
<protein>
    <submittedName>
        <fullName evidence="5">BMC domain-containing protein</fullName>
    </submittedName>
</protein>
<evidence type="ECO:0000259" key="4">
    <source>
        <dbReference type="PROSITE" id="PS51930"/>
    </source>
</evidence>
<comment type="caution">
    <text evidence="5">The sequence shown here is derived from an EMBL/GenBank/DDBJ whole genome shotgun (WGS) entry which is preliminary data.</text>
</comment>
<comment type="subcellular location">
    <subcellularLocation>
        <location evidence="1">Bacterial microcompartment</location>
    </subcellularLocation>
</comment>
<keyword evidence="2" id="KW-1283">Bacterial microcompartment</keyword>
<dbReference type="CDD" id="cd07045">
    <property type="entry name" value="BMC_CcmK_like"/>
    <property type="match status" value="1"/>
</dbReference>
<dbReference type="Pfam" id="PF00936">
    <property type="entry name" value="BMC"/>
    <property type="match status" value="1"/>
</dbReference>
<evidence type="ECO:0000256" key="2">
    <source>
        <dbReference type="ARBA" id="ARBA00024446"/>
    </source>
</evidence>
<accession>A0ABU5J3X4</accession>
<dbReference type="Proteomes" id="UP001290455">
    <property type="component" value="Unassembled WGS sequence"/>
</dbReference>
<dbReference type="PROSITE" id="PS51930">
    <property type="entry name" value="BMC_2"/>
    <property type="match status" value="1"/>
</dbReference>
<dbReference type="PANTHER" id="PTHR33941:SF11">
    <property type="entry name" value="BACTERIAL MICROCOMPARTMENT SHELL PROTEIN PDUJ"/>
    <property type="match status" value="1"/>
</dbReference>
<evidence type="ECO:0000313" key="6">
    <source>
        <dbReference type="Proteomes" id="UP001290455"/>
    </source>
</evidence>
<dbReference type="EMBL" id="JAXOFX010000019">
    <property type="protein sequence ID" value="MDZ5474062.1"/>
    <property type="molecule type" value="Genomic_DNA"/>
</dbReference>
<proteinExistence type="inferred from homology"/>
<feature type="domain" description="BMC" evidence="4">
    <location>
        <begin position="4"/>
        <end position="88"/>
    </location>
</feature>
<dbReference type="RefSeq" id="WP_322448353.1">
    <property type="nucleotide sequence ID" value="NZ_JAXOFX010000019.1"/>
</dbReference>
<name>A0ABU5J3X4_9BACI</name>
<gene>
    <name evidence="5" type="ORF">SM124_20270</name>
</gene>
<evidence type="ECO:0000256" key="3">
    <source>
        <dbReference type="PROSITE-ProRule" id="PRU01278"/>
    </source>
</evidence>
<dbReference type="InterPro" id="IPR037233">
    <property type="entry name" value="CcmK-like_sf"/>
</dbReference>
<sequence length="95" mass="9853">MNQSLGIIEVIGMATASSCIDAMVKSAFVEVHEIKRTGSGLIAVMIRGDLASVQVAIEIGAEAASRLGEVAGLSVIPRPYEGLEVLISPEKKGDS</sequence>
<evidence type="ECO:0000256" key="1">
    <source>
        <dbReference type="ARBA" id="ARBA00024322"/>
    </source>
</evidence>
<evidence type="ECO:0000313" key="5">
    <source>
        <dbReference type="EMBL" id="MDZ5474062.1"/>
    </source>
</evidence>
<comment type="similarity">
    <text evidence="3">Belongs to the bacterial microcompartments protein family.</text>
</comment>
<dbReference type="PANTHER" id="PTHR33941">
    <property type="entry name" value="PROPANEDIOL UTILIZATION PROTEIN PDUA"/>
    <property type="match status" value="1"/>
</dbReference>
<dbReference type="SMART" id="SM00877">
    <property type="entry name" value="BMC"/>
    <property type="match status" value="1"/>
</dbReference>
<dbReference type="InterPro" id="IPR000249">
    <property type="entry name" value="BMC_dom"/>
</dbReference>
<keyword evidence="6" id="KW-1185">Reference proteome</keyword>
<organism evidence="5 6">
    <name type="scientific">Robertmurraya mangrovi</name>
    <dbReference type="NCBI Taxonomy" id="3098077"/>
    <lineage>
        <taxon>Bacteria</taxon>
        <taxon>Bacillati</taxon>
        <taxon>Bacillota</taxon>
        <taxon>Bacilli</taxon>
        <taxon>Bacillales</taxon>
        <taxon>Bacillaceae</taxon>
        <taxon>Robertmurraya</taxon>
    </lineage>
</organism>
<dbReference type="InterPro" id="IPR050575">
    <property type="entry name" value="BMC_shell"/>
</dbReference>
<dbReference type="Gene3D" id="3.30.70.1710">
    <property type="match status" value="1"/>
</dbReference>
<reference evidence="5 6" key="1">
    <citation type="submission" date="2023-11" db="EMBL/GenBank/DDBJ databases">
        <title>Bacillus jintuensis, isolated from a mudflat on the Beibu Gulf coast.</title>
        <authorList>
            <person name="Li M."/>
        </authorList>
    </citation>
    <scope>NUCLEOTIDE SEQUENCE [LARGE SCALE GENOMIC DNA]</scope>
    <source>
        <strain evidence="5 6">31A1R</strain>
    </source>
</reference>
<dbReference type="InterPro" id="IPR044872">
    <property type="entry name" value="CcmK/CsoS1_BMC"/>
</dbReference>